<dbReference type="Pfam" id="PF02390">
    <property type="entry name" value="Methyltransf_4"/>
    <property type="match status" value="1"/>
</dbReference>
<evidence type="ECO:0000256" key="8">
    <source>
        <dbReference type="SAM" id="SignalP"/>
    </source>
</evidence>
<keyword evidence="7" id="KW-1133">Transmembrane helix</keyword>
<dbReference type="InterPro" id="IPR003358">
    <property type="entry name" value="tRNA_(Gua-N-7)_MeTrfase_Trmb"/>
</dbReference>
<evidence type="ECO:0000256" key="7">
    <source>
        <dbReference type="SAM" id="Phobius"/>
    </source>
</evidence>
<evidence type="ECO:0000256" key="4">
    <source>
        <dbReference type="ARBA" id="ARBA00022679"/>
    </source>
</evidence>
<keyword evidence="4" id="KW-0808">Transferase</keyword>
<keyword evidence="5" id="KW-0949">S-adenosyl-L-methionine</keyword>
<name>A0A7S1J1H3_9EUGL</name>
<dbReference type="AlphaFoldDB" id="A0A7S1J1H3"/>
<keyword evidence="3" id="KW-0489">Methyltransferase</keyword>
<dbReference type="PANTHER" id="PTHR23417">
    <property type="entry name" value="3-DEOXY-D-MANNO-OCTULOSONIC-ACID TRANSFERASE/TRNA GUANINE-N 7 - -METHYLTRANSFERASE"/>
    <property type="match status" value="1"/>
</dbReference>
<dbReference type="HAMAP" id="MF_01057">
    <property type="entry name" value="tRNA_methyltr_TrmB"/>
    <property type="match status" value="1"/>
</dbReference>
<dbReference type="GO" id="GO:0008176">
    <property type="term" value="F:tRNA (guanine(46)-N7)-methyltransferase activity"/>
    <property type="evidence" value="ECO:0007669"/>
    <property type="project" value="UniProtKB-EC"/>
</dbReference>
<dbReference type="PANTHER" id="PTHR23417:SF14">
    <property type="entry name" value="PENTACOTRIPEPTIDE-REPEAT REGION OF PRORP DOMAIN-CONTAINING PROTEIN"/>
    <property type="match status" value="1"/>
</dbReference>
<dbReference type="GO" id="GO:0043527">
    <property type="term" value="C:tRNA methyltransferase complex"/>
    <property type="evidence" value="ECO:0007669"/>
    <property type="project" value="TreeGrafter"/>
</dbReference>
<sequence>MYKSWQPLVSCKWCNSFVFLLIFGMFHLQQTASATSISTTSNSVKDLTIGNTKSTHPWRATTLARNDPVPNSARFHQCHNLLSFVEPTRTMDSFMRQKWVPWKLVSFDTISGIILWLIACFPIALGLSSMYRWRVSRKCEHLLVQVHLLGLVGEDEINEASSEKEFWAKHEKKKILKKPGWYRRKQHQITPTQRRAYTRLMPSLGLNPHYDTNGPKPLDFQQQFGLTYQPQRITLDVGCGHGHSLVAMAQANTQGCIIGVEWHKASVAVCLQKIDDLALSNCRMVYMELSRFIPHLPDQCLSDISILFPDPWHNTVDEERRVVRTGVMKALTPKAKPGCLLRIVTDVDNYAEWVRQTMAMVAQDWMAAEMDLEPRSFITLYEQKALDEGRPIHELCYVRR</sequence>
<dbReference type="Gene3D" id="3.40.50.150">
    <property type="entry name" value="Vaccinia Virus protein VP39"/>
    <property type="match status" value="1"/>
</dbReference>
<feature type="transmembrane region" description="Helical" evidence="7">
    <location>
        <begin position="104"/>
        <end position="127"/>
    </location>
</feature>
<evidence type="ECO:0000256" key="2">
    <source>
        <dbReference type="ARBA" id="ARBA00011977"/>
    </source>
</evidence>
<evidence type="ECO:0000256" key="1">
    <source>
        <dbReference type="ARBA" id="ARBA00000142"/>
    </source>
</evidence>
<evidence type="ECO:0000256" key="5">
    <source>
        <dbReference type="ARBA" id="ARBA00022691"/>
    </source>
</evidence>
<gene>
    <name evidence="9" type="ORF">EGYM00392_LOCUS40589</name>
</gene>
<evidence type="ECO:0000256" key="3">
    <source>
        <dbReference type="ARBA" id="ARBA00022603"/>
    </source>
</evidence>
<dbReference type="EMBL" id="HBGA01108914">
    <property type="protein sequence ID" value="CAD9029452.1"/>
    <property type="molecule type" value="Transcribed_RNA"/>
</dbReference>
<feature type="chain" id="PRO_5030840990" description="tRNA (guanine(46)-N(7))-methyltransferase" evidence="8">
    <location>
        <begin position="35"/>
        <end position="400"/>
    </location>
</feature>
<dbReference type="InterPro" id="IPR029063">
    <property type="entry name" value="SAM-dependent_MTases_sf"/>
</dbReference>
<protein>
    <recommendedName>
        <fullName evidence="2">tRNA (guanine(46)-N(7))-methyltransferase</fullName>
        <ecNumber evidence="2">2.1.1.33</ecNumber>
    </recommendedName>
</protein>
<keyword evidence="8" id="KW-0732">Signal</keyword>
<dbReference type="EC" id="2.1.1.33" evidence="2"/>
<proteinExistence type="inferred from homology"/>
<feature type="signal peptide" evidence="8">
    <location>
        <begin position="1"/>
        <end position="34"/>
    </location>
</feature>
<accession>A0A7S1J1H3</accession>
<reference evidence="9" key="1">
    <citation type="submission" date="2021-01" db="EMBL/GenBank/DDBJ databases">
        <authorList>
            <person name="Corre E."/>
            <person name="Pelletier E."/>
            <person name="Niang G."/>
            <person name="Scheremetjew M."/>
            <person name="Finn R."/>
            <person name="Kale V."/>
            <person name="Holt S."/>
            <person name="Cochrane G."/>
            <person name="Meng A."/>
            <person name="Brown T."/>
            <person name="Cohen L."/>
        </authorList>
    </citation>
    <scope>NUCLEOTIDE SEQUENCE</scope>
    <source>
        <strain evidence="9">NIES-381</strain>
    </source>
</reference>
<evidence type="ECO:0000313" key="9">
    <source>
        <dbReference type="EMBL" id="CAD9029452.1"/>
    </source>
</evidence>
<organism evidence="9">
    <name type="scientific">Eutreptiella gymnastica</name>
    <dbReference type="NCBI Taxonomy" id="73025"/>
    <lineage>
        <taxon>Eukaryota</taxon>
        <taxon>Discoba</taxon>
        <taxon>Euglenozoa</taxon>
        <taxon>Euglenida</taxon>
        <taxon>Spirocuta</taxon>
        <taxon>Euglenophyceae</taxon>
        <taxon>Eutreptiales</taxon>
        <taxon>Eutreptiaceae</taxon>
        <taxon>Eutreptiella</taxon>
    </lineage>
</organism>
<dbReference type="PROSITE" id="PS51625">
    <property type="entry name" value="SAM_MT_TRMB"/>
    <property type="match status" value="1"/>
</dbReference>
<keyword evidence="6" id="KW-0819">tRNA processing</keyword>
<dbReference type="SUPFAM" id="SSF53335">
    <property type="entry name" value="S-adenosyl-L-methionine-dependent methyltransferases"/>
    <property type="match status" value="1"/>
</dbReference>
<keyword evidence="7" id="KW-0472">Membrane</keyword>
<comment type="catalytic activity">
    <reaction evidence="1">
        <text>guanosine(46) in tRNA + S-adenosyl-L-methionine = N(7)-methylguanosine(46) in tRNA + S-adenosyl-L-homocysteine</text>
        <dbReference type="Rhea" id="RHEA:42708"/>
        <dbReference type="Rhea" id="RHEA-COMP:10188"/>
        <dbReference type="Rhea" id="RHEA-COMP:10189"/>
        <dbReference type="ChEBI" id="CHEBI:57856"/>
        <dbReference type="ChEBI" id="CHEBI:59789"/>
        <dbReference type="ChEBI" id="CHEBI:74269"/>
        <dbReference type="ChEBI" id="CHEBI:74480"/>
        <dbReference type="EC" id="2.1.1.33"/>
    </reaction>
</comment>
<dbReference type="InterPro" id="IPR055361">
    <property type="entry name" value="tRNA_methyltr_TrmB_bact"/>
</dbReference>
<evidence type="ECO:0000256" key="6">
    <source>
        <dbReference type="ARBA" id="ARBA00022694"/>
    </source>
</evidence>
<keyword evidence="7" id="KW-0812">Transmembrane</keyword>